<dbReference type="EMBL" id="JXTB01000032">
    <property type="protein sequence ID" value="PON73743.1"/>
    <property type="molecule type" value="Genomic_DNA"/>
</dbReference>
<evidence type="ECO:0000313" key="1">
    <source>
        <dbReference type="EMBL" id="PON73743.1"/>
    </source>
</evidence>
<protein>
    <submittedName>
        <fullName evidence="1">Uncharacterized protein</fullName>
    </submittedName>
</protein>
<organism evidence="1 2">
    <name type="scientific">Parasponia andersonii</name>
    <name type="common">Sponia andersonii</name>
    <dbReference type="NCBI Taxonomy" id="3476"/>
    <lineage>
        <taxon>Eukaryota</taxon>
        <taxon>Viridiplantae</taxon>
        <taxon>Streptophyta</taxon>
        <taxon>Embryophyta</taxon>
        <taxon>Tracheophyta</taxon>
        <taxon>Spermatophyta</taxon>
        <taxon>Magnoliopsida</taxon>
        <taxon>eudicotyledons</taxon>
        <taxon>Gunneridae</taxon>
        <taxon>Pentapetalae</taxon>
        <taxon>rosids</taxon>
        <taxon>fabids</taxon>
        <taxon>Rosales</taxon>
        <taxon>Cannabaceae</taxon>
        <taxon>Parasponia</taxon>
    </lineage>
</organism>
<gene>
    <name evidence="1" type="ORF">PanWU01x14_056310</name>
</gene>
<accession>A0A2P5DKE6</accession>
<dbReference type="Proteomes" id="UP000237105">
    <property type="component" value="Unassembled WGS sequence"/>
</dbReference>
<proteinExistence type="predicted"/>
<keyword evidence="2" id="KW-1185">Reference proteome</keyword>
<sequence>MLIFSTLRCLPDVLGVRDVFKELKSWICKGWLLLHHWFRCHSGYLGRPWVPWSSDFRPHPRNLLSLRENYKVADLIDQDSGSWNHSCLTMNQLIIFWEFNGIVEMDKMCWF</sequence>
<dbReference type="AlphaFoldDB" id="A0A2P5DKE6"/>
<reference evidence="2" key="1">
    <citation type="submission" date="2016-06" db="EMBL/GenBank/DDBJ databases">
        <title>Parallel loss of symbiosis genes in relatives of nitrogen-fixing non-legume Parasponia.</title>
        <authorList>
            <person name="Van Velzen R."/>
            <person name="Holmer R."/>
            <person name="Bu F."/>
            <person name="Rutten L."/>
            <person name="Van Zeijl A."/>
            <person name="Liu W."/>
            <person name="Santuari L."/>
            <person name="Cao Q."/>
            <person name="Sharma T."/>
            <person name="Shen D."/>
            <person name="Roswanjaya Y."/>
            <person name="Wardhani T."/>
            <person name="Kalhor M.S."/>
            <person name="Jansen J."/>
            <person name="Van den Hoogen J."/>
            <person name="Gungor B."/>
            <person name="Hartog M."/>
            <person name="Hontelez J."/>
            <person name="Verver J."/>
            <person name="Yang W.-C."/>
            <person name="Schijlen E."/>
            <person name="Repin R."/>
            <person name="Schilthuizen M."/>
            <person name="Schranz E."/>
            <person name="Heidstra R."/>
            <person name="Miyata K."/>
            <person name="Fedorova E."/>
            <person name="Kohlen W."/>
            <person name="Bisseling T."/>
            <person name="Smit S."/>
            <person name="Geurts R."/>
        </authorList>
    </citation>
    <scope>NUCLEOTIDE SEQUENCE [LARGE SCALE GENOMIC DNA]</scope>
    <source>
        <strain evidence="2">cv. WU1-14</strain>
    </source>
</reference>
<comment type="caution">
    <text evidence="1">The sequence shown here is derived from an EMBL/GenBank/DDBJ whole genome shotgun (WGS) entry which is preliminary data.</text>
</comment>
<evidence type="ECO:0000313" key="2">
    <source>
        <dbReference type="Proteomes" id="UP000237105"/>
    </source>
</evidence>
<name>A0A2P5DKE6_PARAD</name>